<name>A0A9X5BFI3_9FIRM</name>
<keyword evidence="3" id="KW-0067">ATP-binding</keyword>
<dbReference type="SUPFAM" id="SSF48334">
    <property type="entry name" value="DNA repair protein MutS, domain III"/>
    <property type="match status" value="1"/>
</dbReference>
<dbReference type="EMBL" id="QZDT01000013">
    <property type="protein sequence ID" value="NBJ92856.1"/>
    <property type="molecule type" value="Genomic_DNA"/>
</dbReference>
<dbReference type="InterPro" id="IPR045076">
    <property type="entry name" value="MutS"/>
</dbReference>
<keyword evidence="8" id="KW-1185">Reference proteome</keyword>
<evidence type="ECO:0000256" key="3">
    <source>
        <dbReference type="ARBA" id="ARBA00022840"/>
    </source>
</evidence>
<accession>A0A9X5BFI3</accession>
<feature type="coiled-coil region" evidence="5">
    <location>
        <begin position="148"/>
        <end position="175"/>
    </location>
</feature>
<keyword evidence="4" id="KW-0238">DNA-binding</keyword>
<dbReference type="InterPro" id="IPR005747">
    <property type="entry name" value="MutS2"/>
</dbReference>
<dbReference type="GO" id="GO:0016887">
    <property type="term" value="F:ATP hydrolysis activity"/>
    <property type="evidence" value="ECO:0007669"/>
    <property type="project" value="InterPro"/>
</dbReference>
<dbReference type="PANTHER" id="PTHR48466">
    <property type="entry name" value="OS10G0509000 PROTEIN-RELATED"/>
    <property type="match status" value="1"/>
</dbReference>
<reference evidence="7" key="1">
    <citation type="submission" date="2018-09" db="EMBL/GenBank/DDBJ databases">
        <title>Murine metabolic-syndrome-specific gut microbial biobank.</title>
        <authorList>
            <person name="Liu C."/>
        </authorList>
    </citation>
    <scope>NUCLEOTIDE SEQUENCE</scope>
    <source>
        <strain evidence="7">D42-62</strain>
    </source>
</reference>
<protein>
    <submittedName>
        <fullName evidence="7">DNA mismatch repair protein MutS</fullName>
    </submittedName>
</protein>
<keyword evidence="2" id="KW-0547">Nucleotide-binding</keyword>
<dbReference type="PANTHER" id="PTHR48466:SF2">
    <property type="entry name" value="OS10G0509000 PROTEIN"/>
    <property type="match status" value="1"/>
</dbReference>
<dbReference type="NCBIfam" id="TIGR01069">
    <property type="entry name" value="mutS2"/>
    <property type="match status" value="1"/>
</dbReference>
<dbReference type="GO" id="GO:0030983">
    <property type="term" value="F:mismatched DNA binding"/>
    <property type="evidence" value="ECO:0007669"/>
    <property type="project" value="InterPro"/>
</dbReference>
<dbReference type="GO" id="GO:0140664">
    <property type="term" value="F:ATP-dependent DNA damage sensor activity"/>
    <property type="evidence" value="ECO:0007669"/>
    <property type="project" value="InterPro"/>
</dbReference>
<evidence type="ECO:0000256" key="4">
    <source>
        <dbReference type="ARBA" id="ARBA00023125"/>
    </source>
</evidence>
<dbReference type="AlphaFoldDB" id="A0A9X5BFI3"/>
<dbReference type="GO" id="GO:0004519">
    <property type="term" value="F:endonuclease activity"/>
    <property type="evidence" value="ECO:0007669"/>
    <property type="project" value="UniProtKB-KW"/>
</dbReference>
<evidence type="ECO:0000313" key="8">
    <source>
        <dbReference type="Proteomes" id="UP001154420"/>
    </source>
</evidence>
<dbReference type="InterPro" id="IPR007696">
    <property type="entry name" value="DNA_mismatch_repair_MutS_core"/>
</dbReference>
<sequence>MNVEQQIEFDKIKELWMNLAATQWAKEQIKEKAFCLDEGSLRKQLKDTTNSRDLMEKLGAPPLQNLTEIKEILTIAETGDCLTPYQLERVEKVLVMINRLKKYLQGGKGYDNPLAYYEENLNVPEELQEEISRQIRNGSVDDYASKELSQLRNQIVKCEEQMKQKADQIMRANKESMADHYATYRNGRICIPVKKEYKHKIPGSVIDKSSTGNTLFIEPAGVAKYYDELQALKIGEENEIYRILYTLTAFVSSSAPMLHANIAVIEKLDFVFSKGKLSIDLGGAEPAINTRRKILLKDARHPLMDPNINIPLKFETGESVRGIIITGPNTGGKTVAIKTVMLNCMMAQCGLHVTCKDADICMNNSYLCDIGDNQNIAENLSTFSAHMKNVLEVLSEADKDSLVIMDELGSGTDPAEGMGIAIAILEELRKSGCLFLVTTHYPQVKEYADKAPDIMNARMTFDKETLRPTYQMVLGEAGESCAFYIADKLGMPGEMLKTAIRAAYGEDAVKDYPFRKESAVIEKRKSRKISKEKKEKANLNLSTKYKLGDSVMIYPDKKIGIVCKPINEKGILRVQLPGKKIWINHKRVKLHVAATELYPEDYDFSILFETVENRKIKHKMERKYTEEIIRYETV</sequence>
<evidence type="ECO:0000259" key="6">
    <source>
        <dbReference type="PROSITE" id="PS00486"/>
    </source>
</evidence>
<keyword evidence="5" id="KW-0175">Coiled coil</keyword>
<dbReference type="Pfam" id="PF00488">
    <property type="entry name" value="MutS_V"/>
    <property type="match status" value="1"/>
</dbReference>
<keyword evidence="1" id="KW-0540">Nuclease</keyword>
<dbReference type="GO" id="GO:0005524">
    <property type="term" value="F:ATP binding"/>
    <property type="evidence" value="ECO:0007669"/>
    <property type="project" value="UniProtKB-KW"/>
</dbReference>
<dbReference type="PROSITE" id="PS00486">
    <property type="entry name" value="DNA_MISMATCH_REPAIR_2"/>
    <property type="match status" value="1"/>
</dbReference>
<dbReference type="OrthoDB" id="9808166at2"/>
<dbReference type="Gene3D" id="3.40.50.300">
    <property type="entry name" value="P-loop containing nucleotide triphosphate hydrolases"/>
    <property type="match status" value="1"/>
</dbReference>
<dbReference type="InterPro" id="IPR036187">
    <property type="entry name" value="DNA_mismatch_repair_MutS_sf"/>
</dbReference>
<organism evidence="7 8">
    <name type="scientific">Parablautia muri</name>
    <dbReference type="NCBI Taxonomy" id="2320879"/>
    <lineage>
        <taxon>Bacteria</taxon>
        <taxon>Bacillati</taxon>
        <taxon>Bacillota</taxon>
        <taxon>Clostridia</taxon>
        <taxon>Lachnospirales</taxon>
        <taxon>Lachnospiraceae</taxon>
        <taxon>Parablautia</taxon>
    </lineage>
</organism>
<dbReference type="SUPFAM" id="SSF52540">
    <property type="entry name" value="P-loop containing nucleoside triphosphate hydrolases"/>
    <property type="match status" value="1"/>
</dbReference>
<feature type="domain" description="DNA mismatch repair proteins mutS family" evidence="6">
    <location>
        <begin position="401"/>
        <end position="417"/>
    </location>
</feature>
<dbReference type="GO" id="GO:0006298">
    <property type="term" value="P:mismatch repair"/>
    <property type="evidence" value="ECO:0007669"/>
    <property type="project" value="InterPro"/>
</dbReference>
<evidence type="ECO:0000256" key="5">
    <source>
        <dbReference type="SAM" id="Coils"/>
    </source>
</evidence>
<proteinExistence type="predicted"/>
<dbReference type="SMART" id="SM00534">
    <property type="entry name" value="MUTSac"/>
    <property type="match status" value="1"/>
</dbReference>
<evidence type="ECO:0000256" key="2">
    <source>
        <dbReference type="ARBA" id="ARBA00022741"/>
    </source>
</evidence>
<dbReference type="InterPro" id="IPR000432">
    <property type="entry name" value="DNA_mismatch_repair_MutS_C"/>
</dbReference>
<evidence type="ECO:0000256" key="1">
    <source>
        <dbReference type="ARBA" id="ARBA00022722"/>
    </source>
</evidence>
<dbReference type="GO" id="GO:0045910">
    <property type="term" value="P:negative regulation of DNA recombination"/>
    <property type="evidence" value="ECO:0007669"/>
    <property type="project" value="InterPro"/>
</dbReference>
<dbReference type="RefSeq" id="WP_160559942.1">
    <property type="nucleotide sequence ID" value="NZ_QZDT01000013.1"/>
</dbReference>
<evidence type="ECO:0000313" key="7">
    <source>
        <dbReference type="EMBL" id="NBJ92856.1"/>
    </source>
</evidence>
<gene>
    <name evidence="7" type="ORF">D5281_09645</name>
</gene>
<dbReference type="SMART" id="SM00533">
    <property type="entry name" value="MUTSd"/>
    <property type="match status" value="1"/>
</dbReference>
<dbReference type="Proteomes" id="UP001154420">
    <property type="component" value="Unassembled WGS sequence"/>
</dbReference>
<dbReference type="InterPro" id="IPR027417">
    <property type="entry name" value="P-loop_NTPase"/>
</dbReference>
<dbReference type="PIRSF" id="PIRSF005814">
    <property type="entry name" value="MutS_YshD"/>
    <property type="match status" value="1"/>
</dbReference>
<keyword evidence="1" id="KW-0378">Hydrolase</keyword>
<comment type="caution">
    <text evidence="7">The sequence shown here is derived from an EMBL/GenBank/DDBJ whole genome shotgun (WGS) entry which is preliminary data.</text>
</comment>